<feature type="coiled-coil region" evidence="5">
    <location>
        <begin position="111"/>
        <end position="166"/>
    </location>
</feature>
<evidence type="ECO:0000256" key="5">
    <source>
        <dbReference type="SAM" id="Coils"/>
    </source>
</evidence>
<dbReference type="SMART" id="SM00353">
    <property type="entry name" value="HLH"/>
    <property type="match status" value="1"/>
</dbReference>
<keyword evidence="8" id="KW-1185">Reference proteome</keyword>
<dbReference type="CDD" id="cd11446">
    <property type="entry name" value="bHLH_AtILR3_like"/>
    <property type="match status" value="1"/>
</dbReference>
<accession>A0AAV6MNQ8</accession>
<sequence length="220" mass="25104">MASSEFTDWVFDYGAIDDIPVPGGDLPSLDLPAFALPSRDFTASFRRHKGIWIQKKDEQLWIKCIWSKAHKEKMRRDKLNDRFLELNSILNHGRPPKIDKSAILGDAVRMIIHLRDEAQKLKESNETFLEKINEMKAEKSELRDEKQRLKEAKDNLEQKMKAFNTQPSFLPHPPAFSSPNQVVGGKLVPVIGYPGVSMWQFMSPGAIDTSQDHVLRPPVA</sequence>
<feature type="domain" description="BHLH" evidence="6">
    <location>
        <begin position="63"/>
        <end position="114"/>
    </location>
</feature>
<evidence type="ECO:0000256" key="3">
    <source>
        <dbReference type="ARBA" id="ARBA00023163"/>
    </source>
</evidence>
<evidence type="ECO:0000256" key="4">
    <source>
        <dbReference type="ARBA" id="ARBA00023242"/>
    </source>
</evidence>
<dbReference type="EMBL" id="JAGKQH010000013">
    <property type="protein sequence ID" value="KAG6584056.1"/>
    <property type="molecule type" value="Genomic_DNA"/>
</dbReference>
<dbReference type="GO" id="GO:0005634">
    <property type="term" value="C:nucleus"/>
    <property type="evidence" value="ECO:0007669"/>
    <property type="project" value="UniProtKB-SubCell"/>
</dbReference>
<dbReference type="InterPro" id="IPR044818">
    <property type="entry name" value="ILR3-like"/>
</dbReference>
<reference evidence="7 8" key="1">
    <citation type="journal article" date="2021" name="Hortic Res">
        <title>The domestication of Cucurbita argyrosperma as revealed by the genome of its wild relative.</title>
        <authorList>
            <person name="Barrera-Redondo J."/>
            <person name="Sanchez-de la Vega G."/>
            <person name="Aguirre-Liguori J.A."/>
            <person name="Castellanos-Morales G."/>
            <person name="Gutierrez-Guerrero Y.T."/>
            <person name="Aguirre-Dugua X."/>
            <person name="Aguirre-Planter E."/>
            <person name="Tenaillon M.I."/>
            <person name="Lira-Saade R."/>
            <person name="Eguiarte L.E."/>
        </authorList>
    </citation>
    <scope>NUCLEOTIDE SEQUENCE [LARGE SCALE GENOMIC DNA]</scope>
    <source>
        <strain evidence="7">JBR-2021</strain>
    </source>
</reference>
<dbReference type="Pfam" id="PF00010">
    <property type="entry name" value="HLH"/>
    <property type="match status" value="1"/>
</dbReference>
<dbReference type="PANTHER" id="PTHR46133:SF23">
    <property type="entry name" value="TRANSCRIPTION FACTOR ILR3-LIKE"/>
    <property type="match status" value="1"/>
</dbReference>
<evidence type="ECO:0000259" key="6">
    <source>
        <dbReference type="PROSITE" id="PS50888"/>
    </source>
</evidence>
<dbReference type="InterPro" id="IPR011598">
    <property type="entry name" value="bHLH_dom"/>
</dbReference>
<evidence type="ECO:0000313" key="7">
    <source>
        <dbReference type="EMBL" id="KAG6584056.1"/>
    </source>
</evidence>
<protein>
    <submittedName>
        <fullName evidence="7">Transcription factor ILR3</fullName>
    </submittedName>
</protein>
<keyword evidence="4" id="KW-0539">Nucleus</keyword>
<name>A0AAV6MNQ8_9ROSI</name>
<dbReference type="PANTHER" id="PTHR46133">
    <property type="entry name" value="BHLH TRANSCRIPTION FACTOR"/>
    <property type="match status" value="1"/>
</dbReference>
<dbReference type="GO" id="GO:0003700">
    <property type="term" value="F:DNA-binding transcription factor activity"/>
    <property type="evidence" value="ECO:0007669"/>
    <property type="project" value="InterPro"/>
</dbReference>
<evidence type="ECO:0000256" key="2">
    <source>
        <dbReference type="ARBA" id="ARBA00023015"/>
    </source>
</evidence>
<feature type="non-terminal residue" evidence="7">
    <location>
        <position position="1"/>
    </location>
</feature>
<keyword evidence="2" id="KW-0805">Transcription regulation</keyword>
<dbReference type="AlphaFoldDB" id="A0AAV6MNQ8"/>
<dbReference type="PROSITE" id="PS50888">
    <property type="entry name" value="BHLH"/>
    <property type="match status" value="1"/>
</dbReference>
<evidence type="ECO:0000313" key="8">
    <source>
        <dbReference type="Proteomes" id="UP000685013"/>
    </source>
</evidence>
<dbReference type="Proteomes" id="UP000685013">
    <property type="component" value="Chromosome 13"/>
</dbReference>
<keyword evidence="5" id="KW-0175">Coiled coil</keyword>
<evidence type="ECO:0000256" key="1">
    <source>
        <dbReference type="ARBA" id="ARBA00004123"/>
    </source>
</evidence>
<comment type="caution">
    <text evidence="7">The sequence shown here is derived from an EMBL/GenBank/DDBJ whole genome shotgun (WGS) entry which is preliminary data.</text>
</comment>
<proteinExistence type="predicted"/>
<dbReference type="GO" id="GO:0046983">
    <property type="term" value="F:protein dimerization activity"/>
    <property type="evidence" value="ECO:0007669"/>
    <property type="project" value="InterPro"/>
</dbReference>
<organism evidence="7 8">
    <name type="scientific">Cucurbita argyrosperma subsp. sororia</name>
    <dbReference type="NCBI Taxonomy" id="37648"/>
    <lineage>
        <taxon>Eukaryota</taxon>
        <taxon>Viridiplantae</taxon>
        <taxon>Streptophyta</taxon>
        <taxon>Embryophyta</taxon>
        <taxon>Tracheophyta</taxon>
        <taxon>Spermatophyta</taxon>
        <taxon>Magnoliopsida</taxon>
        <taxon>eudicotyledons</taxon>
        <taxon>Gunneridae</taxon>
        <taxon>Pentapetalae</taxon>
        <taxon>rosids</taxon>
        <taxon>fabids</taxon>
        <taxon>Cucurbitales</taxon>
        <taxon>Cucurbitaceae</taxon>
        <taxon>Cucurbiteae</taxon>
        <taxon>Cucurbita</taxon>
    </lineage>
</organism>
<comment type="subcellular location">
    <subcellularLocation>
        <location evidence="1">Nucleus</location>
    </subcellularLocation>
</comment>
<keyword evidence="3" id="KW-0804">Transcription</keyword>
<gene>
    <name evidence="7" type="primary">ILR3</name>
    <name evidence="7" type="ORF">SDJN03_19988</name>
</gene>
<dbReference type="GO" id="GO:0006879">
    <property type="term" value="P:intracellular iron ion homeostasis"/>
    <property type="evidence" value="ECO:0007669"/>
    <property type="project" value="InterPro"/>
</dbReference>